<dbReference type="RefSeq" id="WP_314803501.1">
    <property type="nucleotide sequence ID" value="NZ_CP130319.1"/>
</dbReference>
<dbReference type="EMBL" id="CP130319">
    <property type="protein sequence ID" value="WNR46126.1"/>
    <property type="molecule type" value="Genomic_DNA"/>
</dbReference>
<name>A0AA96LRY0_9BACL</name>
<evidence type="ECO:0008006" key="4">
    <source>
        <dbReference type="Google" id="ProtNLM"/>
    </source>
</evidence>
<feature type="signal peptide" evidence="1">
    <location>
        <begin position="1"/>
        <end position="31"/>
    </location>
</feature>
<gene>
    <name evidence="2" type="ORF">MJB10_08540</name>
</gene>
<feature type="chain" id="PRO_5041651056" description="CBM-cenC domain-containing protein" evidence="1">
    <location>
        <begin position="32"/>
        <end position="399"/>
    </location>
</feature>
<protein>
    <recommendedName>
        <fullName evidence="4">CBM-cenC domain-containing protein</fullName>
    </recommendedName>
</protein>
<evidence type="ECO:0000313" key="2">
    <source>
        <dbReference type="EMBL" id="WNR46126.1"/>
    </source>
</evidence>
<dbReference type="AlphaFoldDB" id="A0AA96LRY0"/>
<reference evidence="2" key="1">
    <citation type="submission" date="2022-02" db="EMBL/GenBank/DDBJ databases">
        <title>Paenibacillus sp. MBLB1832 Whole Genome Shotgun Sequencing.</title>
        <authorList>
            <person name="Hwang C.Y."/>
            <person name="Cho E.-S."/>
            <person name="Seo M.-J."/>
        </authorList>
    </citation>
    <scope>NUCLEOTIDE SEQUENCE</scope>
    <source>
        <strain evidence="2">MBLB1832</strain>
    </source>
</reference>
<dbReference type="Proteomes" id="UP001304650">
    <property type="component" value="Chromosome"/>
</dbReference>
<keyword evidence="1" id="KW-0732">Signal</keyword>
<sequence length="399" mass="42624">MYLGLRKLLLTSFVTAIATASLASYASSASAATAVSYTKVASRTLLFVNNPEQIFNEDLGDATLGDKAIYRETLSAGNYRNFYEHVNRSGSTIGYGIQLYNPTASAITITVHGSNQEASVQGGRIFTSLFNSYSTTGTTYTLNAGASLWVMRKDASITNGTFFSGVIDFDTTGQVILSNVAYNSFAALDASRTYMGYIQRIETDGTHEARMYKGSSPYSEVKANNVNFTINNATPIGALAVEYPNYDLSTSSYGSPIVRNGWIANIGPSPDANAITSDMIDFNMPGWGNISALSLSDGEGKYANLGNWGIVYSVSGAITNTGTTARTVSINLKGHPTQNAFLSYRGSDGVWRSLQLTPASNVQYYSMTVPAGSTVNYDARFILGGPSAGDLQQSITVNN</sequence>
<organism evidence="2 3">
    <name type="scientific">Paenibacillus roseopurpureus</name>
    <dbReference type="NCBI Taxonomy" id="2918901"/>
    <lineage>
        <taxon>Bacteria</taxon>
        <taxon>Bacillati</taxon>
        <taxon>Bacillota</taxon>
        <taxon>Bacilli</taxon>
        <taxon>Bacillales</taxon>
        <taxon>Paenibacillaceae</taxon>
        <taxon>Paenibacillus</taxon>
    </lineage>
</organism>
<evidence type="ECO:0000256" key="1">
    <source>
        <dbReference type="SAM" id="SignalP"/>
    </source>
</evidence>
<keyword evidence="3" id="KW-1185">Reference proteome</keyword>
<evidence type="ECO:0000313" key="3">
    <source>
        <dbReference type="Proteomes" id="UP001304650"/>
    </source>
</evidence>
<accession>A0AA96LRY0</accession>
<proteinExistence type="predicted"/>
<dbReference type="KEGG" id="proo:MJB10_08540"/>